<evidence type="ECO:0000313" key="2">
    <source>
        <dbReference type="EMBL" id="GAA3057303.1"/>
    </source>
</evidence>
<organism evidence="2 3">
    <name type="scientific">Nesterenkonia aethiopica</name>
    <dbReference type="NCBI Taxonomy" id="269144"/>
    <lineage>
        <taxon>Bacteria</taxon>
        <taxon>Bacillati</taxon>
        <taxon>Actinomycetota</taxon>
        <taxon>Actinomycetes</taxon>
        <taxon>Micrococcales</taxon>
        <taxon>Micrococcaceae</taxon>
        <taxon>Nesterenkonia</taxon>
    </lineage>
</organism>
<feature type="region of interest" description="Disordered" evidence="1">
    <location>
        <begin position="1"/>
        <end position="23"/>
    </location>
</feature>
<accession>A0ABP6LVX5</accession>
<feature type="compositionally biased region" description="Basic residues" evidence="1">
    <location>
        <begin position="13"/>
        <end position="23"/>
    </location>
</feature>
<keyword evidence="3" id="KW-1185">Reference proteome</keyword>
<protein>
    <submittedName>
        <fullName evidence="2">Uncharacterized protein</fullName>
    </submittedName>
</protein>
<dbReference type="Proteomes" id="UP001500236">
    <property type="component" value="Unassembled WGS sequence"/>
</dbReference>
<proteinExistence type="predicted"/>
<comment type="caution">
    <text evidence="2">The sequence shown here is derived from an EMBL/GenBank/DDBJ whole genome shotgun (WGS) entry which is preliminary data.</text>
</comment>
<name>A0ABP6LVX5_9MICC</name>
<feature type="region of interest" description="Disordered" evidence="1">
    <location>
        <begin position="63"/>
        <end position="86"/>
    </location>
</feature>
<dbReference type="EMBL" id="BAAAVT010000005">
    <property type="protein sequence ID" value="GAA3057303.1"/>
    <property type="molecule type" value="Genomic_DNA"/>
</dbReference>
<sequence>MVRSCGDTAGGVPRHRRWRTRRNGGLIRGRRFHVKPCDPWQSGEVRDPPEVTPVAALYTHLGVVSGGDMKRPSESRNPHRRTSEKDAGLGRGIHLCWCGPPIMSAPPAVTSFHVKRWVEGCRNDLCFGP</sequence>
<feature type="compositionally biased region" description="Basic and acidic residues" evidence="1">
    <location>
        <begin position="68"/>
        <end position="86"/>
    </location>
</feature>
<reference evidence="3" key="1">
    <citation type="journal article" date="2019" name="Int. J. Syst. Evol. Microbiol.">
        <title>The Global Catalogue of Microorganisms (GCM) 10K type strain sequencing project: providing services to taxonomists for standard genome sequencing and annotation.</title>
        <authorList>
            <consortium name="The Broad Institute Genomics Platform"/>
            <consortium name="The Broad Institute Genome Sequencing Center for Infectious Disease"/>
            <person name="Wu L."/>
            <person name="Ma J."/>
        </authorList>
    </citation>
    <scope>NUCLEOTIDE SEQUENCE [LARGE SCALE GENOMIC DNA]</scope>
    <source>
        <strain evidence="3">JCM 14309</strain>
    </source>
</reference>
<evidence type="ECO:0000313" key="3">
    <source>
        <dbReference type="Proteomes" id="UP001500236"/>
    </source>
</evidence>
<evidence type="ECO:0000256" key="1">
    <source>
        <dbReference type="SAM" id="MobiDB-lite"/>
    </source>
</evidence>
<gene>
    <name evidence="2" type="ORF">GCM10010529_08880</name>
</gene>